<keyword evidence="3" id="KW-1185">Reference proteome</keyword>
<feature type="compositionally biased region" description="Basic and acidic residues" evidence="1">
    <location>
        <begin position="493"/>
        <end position="502"/>
    </location>
</feature>
<feature type="compositionally biased region" description="Low complexity" evidence="1">
    <location>
        <begin position="503"/>
        <end position="516"/>
    </location>
</feature>
<feature type="compositionally biased region" description="Basic and acidic residues" evidence="1">
    <location>
        <begin position="665"/>
        <end position="680"/>
    </location>
</feature>
<dbReference type="AlphaFoldDB" id="A0A261Y8L8"/>
<feature type="compositionally biased region" description="Polar residues" evidence="1">
    <location>
        <begin position="465"/>
        <end position="479"/>
    </location>
</feature>
<feature type="region of interest" description="Disordered" evidence="1">
    <location>
        <begin position="130"/>
        <end position="201"/>
    </location>
</feature>
<feature type="compositionally biased region" description="Basic and acidic residues" evidence="1">
    <location>
        <begin position="143"/>
        <end position="161"/>
    </location>
</feature>
<reference evidence="2 3" key="1">
    <citation type="journal article" date="2017" name="Mycologia">
        <title>Bifiguratus adelaidae, gen. et sp. nov., a new member of Mucoromycotina in endophytic and soil-dwelling habitats.</title>
        <authorList>
            <person name="Torres-Cruz T.J."/>
            <person name="Billingsley Tobias T.L."/>
            <person name="Almatruk M."/>
            <person name="Hesse C."/>
            <person name="Kuske C.R."/>
            <person name="Desiro A."/>
            <person name="Benucci G.M."/>
            <person name="Bonito G."/>
            <person name="Stajich J.E."/>
            <person name="Dunlap C."/>
            <person name="Arnold A.E."/>
            <person name="Porras-Alfaro A."/>
        </authorList>
    </citation>
    <scope>NUCLEOTIDE SEQUENCE [LARGE SCALE GENOMIC DNA]</scope>
    <source>
        <strain evidence="2 3">AZ0501</strain>
    </source>
</reference>
<accession>A0A261Y8L8</accession>
<feature type="compositionally biased region" description="Polar residues" evidence="1">
    <location>
        <begin position="523"/>
        <end position="547"/>
    </location>
</feature>
<comment type="caution">
    <text evidence="2">The sequence shown here is derived from an EMBL/GenBank/DDBJ whole genome shotgun (WGS) entry which is preliminary data.</text>
</comment>
<sequence length="680" mass="75183">MPIASPAVYDTPSPLTDTESPIGKEGHYRDAVSRNGTRRQESPTAKEAHTLPVSEATHVTREKVQQANSQGSAELSTSSLMGDKVQELASTFRVRLEFARWKVAHGWVNRSIQELETILPTHERRLSMVEMPTTTSKSLTQHLDAKLDRTRRTPEPRERYMDATYSAPPYFPQMPRSPVRSVSKAKRNLEDDSDSDTLEAAFSAPRSFNRVKGRDQAWHKEDLLDDPDHNPFSASDAFEGHGRPLDDDEAQAAHTIMMLSSPHHHSRPSTPQRRHFPTSYGDARRDHGTPSKRSRRWHGSDFRRPSKEWKKTGPLKSVSPMELFIDGQNARQQLKLGQPVSPTRHAEGGRTVFTWQHQPKLHEHSGAPGVASALARVPERANSPSLEADLRRHRNHKRRSSVSKTSYHTIAPRPLAESPVENAKPSRKDSAGGGLRWKYVEPTTFGPPGTKEKLPSIPSGDSGGSKEQTLSASPRSPQATYVPLPVQEAPSNEETRDVDISSRSRASRPSPISVPSYAYGSSPHVQPTSGSGDDANSTHLLTPVTPTRSDILHHPMTVETLSPAQQQLLSQLPDSVKPIPPPIIRPADANSPTQKRRPSSPTPYAVGNGSHIPSTRRQHNEFRITQFAPQGVNDQFRITEFVSVNGAAVNKTPGARGKNSIGAVARKDKEPEREGAREKL</sequence>
<feature type="region of interest" description="Disordered" evidence="1">
    <location>
        <begin position="573"/>
        <end position="614"/>
    </location>
</feature>
<feature type="compositionally biased region" description="Basic residues" evidence="1">
    <location>
        <begin position="262"/>
        <end position="276"/>
    </location>
</feature>
<feature type="compositionally biased region" description="Polar residues" evidence="1">
    <location>
        <begin position="132"/>
        <end position="141"/>
    </location>
</feature>
<feature type="compositionally biased region" description="Basic and acidic residues" evidence="1">
    <location>
        <begin position="22"/>
        <end position="49"/>
    </location>
</feature>
<feature type="region of interest" description="Disordered" evidence="1">
    <location>
        <begin position="381"/>
        <end position="547"/>
    </location>
</feature>
<feature type="region of interest" description="Disordered" evidence="1">
    <location>
        <begin position="1"/>
        <end position="50"/>
    </location>
</feature>
<feature type="region of interest" description="Disordered" evidence="1">
    <location>
        <begin position="649"/>
        <end position="680"/>
    </location>
</feature>
<evidence type="ECO:0000313" key="3">
    <source>
        <dbReference type="Proteomes" id="UP000242875"/>
    </source>
</evidence>
<dbReference type="EMBL" id="MVBO01000001">
    <property type="protein sequence ID" value="OZJ06967.1"/>
    <property type="molecule type" value="Genomic_DNA"/>
</dbReference>
<protein>
    <submittedName>
        <fullName evidence="2">Uncharacterized protein</fullName>
    </submittedName>
</protein>
<gene>
    <name evidence="2" type="ORF">BZG36_00240</name>
</gene>
<feature type="region of interest" description="Disordered" evidence="1">
    <location>
        <begin position="221"/>
        <end position="245"/>
    </location>
</feature>
<feature type="compositionally biased region" description="Basic residues" evidence="1">
    <location>
        <begin position="391"/>
        <end position="401"/>
    </location>
</feature>
<dbReference type="Proteomes" id="UP000242875">
    <property type="component" value="Unassembled WGS sequence"/>
</dbReference>
<organism evidence="2 3">
    <name type="scientific">Bifiguratus adelaidae</name>
    <dbReference type="NCBI Taxonomy" id="1938954"/>
    <lineage>
        <taxon>Eukaryota</taxon>
        <taxon>Fungi</taxon>
        <taxon>Fungi incertae sedis</taxon>
        <taxon>Mucoromycota</taxon>
        <taxon>Mucoromycotina</taxon>
        <taxon>Endogonomycetes</taxon>
        <taxon>Endogonales</taxon>
        <taxon>Endogonales incertae sedis</taxon>
        <taxon>Bifiguratus</taxon>
    </lineage>
</organism>
<feature type="compositionally biased region" description="Basic and acidic residues" evidence="1">
    <location>
        <begin position="298"/>
        <end position="311"/>
    </location>
</feature>
<proteinExistence type="predicted"/>
<name>A0A261Y8L8_9FUNG</name>
<evidence type="ECO:0000256" key="1">
    <source>
        <dbReference type="SAM" id="MobiDB-lite"/>
    </source>
</evidence>
<evidence type="ECO:0000313" key="2">
    <source>
        <dbReference type="EMBL" id="OZJ06967.1"/>
    </source>
</evidence>
<feature type="region of interest" description="Disordered" evidence="1">
    <location>
        <begin position="261"/>
        <end position="314"/>
    </location>
</feature>